<gene>
    <name evidence="2" type="ORF">K1I41_02915</name>
</gene>
<feature type="domain" description="VWFA" evidence="1">
    <location>
        <begin position="2"/>
        <end position="218"/>
    </location>
</feature>
<dbReference type="Pfam" id="PF13020">
    <property type="entry name" value="NOV_C"/>
    <property type="match status" value="1"/>
</dbReference>
<organism evidence="2 3">
    <name type="scientific">Flavobacterium litorale</name>
    <dbReference type="NCBI Taxonomy" id="2856519"/>
    <lineage>
        <taxon>Bacteria</taxon>
        <taxon>Pseudomonadati</taxon>
        <taxon>Bacteroidota</taxon>
        <taxon>Flavobacteriia</taxon>
        <taxon>Flavobacteriales</taxon>
        <taxon>Flavobacteriaceae</taxon>
        <taxon>Flavobacterium</taxon>
    </lineage>
</organism>
<dbReference type="InterPro" id="IPR024975">
    <property type="entry name" value="NOV_C"/>
</dbReference>
<accession>A0ABX8V7M7</accession>
<proteinExistence type="predicted"/>
<dbReference type="Gene3D" id="3.40.50.410">
    <property type="entry name" value="von Willebrand factor, type A domain"/>
    <property type="match status" value="1"/>
</dbReference>
<reference evidence="2 3" key="1">
    <citation type="submission" date="2021-07" db="EMBL/GenBank/DDBJ databases">
        <title>Flavobacterium WSW3-B6 sp.nov, isolated from seaweed.</title>
        <authorList>
            <person name="Muhammad N."/>
            <person name="Ho H."/>
            <person name="Lee Y.-J."/>
            <person name="Nguyen T."/>
            <person name="Ho J."/>
            <person name="Kim S.-G."/>
        </authorList>
    </citation>
    <scope>NUCLEOTIDE SEQUENCE [LARGE SCALE GENOMIC DNA]</scope>
    <source>
        <strain evidence="2 3">WSW3-B6</strain>
    </source>
</reference>
<dbReference type="EMBL" id="CP080429">
    <property type="protein sequence ID" value="QYJ68849.1"/>
    <property type="molecule type" value="Genomic_DNA"/>
</dbReference>
<protein>
    <submittedName>
        <fullName evidence="2">DUF3883 domain-containing protein</fullName>
    </submittedName>
</protein>
<sequence>MHLDILIDASGSMGIMKGTEFENKYLIDEQHTRTDLVKKILISSLLPKLDFVDTISIETFLNRKKLDSEGNPIIKNKRYVEYPDLTTQYSYTYDKFKLLNSIKKIDNPEPGGTPLRRSLLYKINHSASLNHHIVIFSDGEGYWEGKIDKNWHIVISNLLKKLKKNIVIHFVGISQTEDIQKQCENICSETKGTYTNLISMNYEVSQLNSLLFNLKSNITSDALKLNISSFAKNSNIDTVIQEASNNDKNPNNKLNAESNLNLQVLRNTKSLELITNQLDNIVNLLNSKTEVLHNITIDENTELNNKIGRLAEEFLYKELSKSNWKVNWLNKDQEQFMPYDFEISDGNSTYYYECKGTINNMSEFFLTNKEWLFYLENKGKYRLCFVNNVISNPTYVRFMDLLEDMKDGKLIPYTHRNIKLKADRIIFTSKLL</sequence>
<dbReference type="PROSITE" id="PS50234">
    <property type="entry name" value="VWFA"/>
    <property type="match status" value="1"/>
</dbReference>
<dbReference type="InterPro" id="IPR036465">
    <property type="entry name" value="vWFA_dom_sf"/>
</dbReference>
<dbReference type="Proteomes" id="UP000825381">
    <property type="component" value="Chromosome"/>
</dbReference>
<evidence type="ECO:0000259" key="1">
    <source>
        <dbReference type="PROSITE" id="PS50234"/>
    </source>
</evidence>
<evidence type="ECO:0000313" key="3">
    <source>
        <dbReference type="Proteomes" id="UP000825381"/>
    </source>
</evidence>
<evidence type="ECO:0000313" key="2">
    <source>
        <dbReference type="EMBL" id="QYJ68849.1"/>
    </source>
</evidence>
<name>A0ABX8V7M7_9FLAO</name>
<dbReference type="SUPFAM" id="SSF53300">
    <property type="entry name" value="vWA-like"/>
    <property type="match status" value="1"/>
</dbReference>
<dbReference type="InterPro" id="IPR002035">
    <property type="entry name" value="VWF_A"/>
</dbReference>
<keyword evidence="3" id="KW-1185">Reference proteome</keyword>
<dbReference type="RefSeq" id="WP_220641188.1">
    <property type="nucleotide sequence ID" value="NZ_CP080429.1"/>
</dbReference>